<organism evidence="1 2">
    <name type="scientific">Devosia epidermidihirudinis</name>
    <dbReference type="NCBI Taxonomy" id="1293439"/>
    <lineage>
        <taxon>Bacteria</taxon>
        <taxon>Pseudomonadati</taxon>
        <taxon>Pseudomonadota</taxon>
        <taxon>Alphaproteobacteria</taxon>
        <taxon>Hyphomicrobiales</taxon>
        <taxon>Devosiaceae</taxon>
        <taxon>Devosia</taxon>
    </lineage>
</organism>
<dbReference type="AlphaFoldDB" id="A0A0F5QFS8"/>
<name>A0A0F5QFS8_9HYPH</name>
<comment type="caution">
    <text evidence="1">The sequence shown here is derived from an EMBL/GenBank/DDBJ whole genome shotgun (WGS) entry which is preliminary data.</text>
</comment>
<dbReference type="RefSeq" id="WP_046138186.1">
    <property type="nucleotide sequence ID" value="NZ_LANJ01000011.1"/>
</dbReference>
<gene>
    <name evidence="1" type="ORF">WH87_05305</name>
</gene>
<accession>A0A0F5QFS8</accession>
<proteinExistence type="predicted"/>
<evidence type="ECO:0000313" key="1">
    <source>
        <dbReference type="EMBL" id="KKC39586.1"/>
    </source>
</evidence>
<dbReference type="PATRIC" id="fig|1293439.3.peg.625"/>
<dbReference type="Proteomes" id="UP000033411">
    <property type="component" value="Unassembled WGS sequence"/>
</dbReference>
<sequence length="70" mass="7946">MAKLVHIIRAGKCIAEFTINLNDDSEDEDYIVAARERARTELRLGQDDFAQLLFDVVPQAAPAKIRMPFK</sequence>
<keyword evidence="2" id="KW-1185">Reference proteome</keyword>
<protein>
    <submittedName>
        <fullName evidence="1">Uncharacterized protein</fullName>
    </submittedName>
</protein>
<dbReference type="EMBL" id="LANJ01000011">
    <property type="protein sequence ID" value="KKC39586.1"/>
    <property type="molecule type" value="Genomic_DNA"/>
</dbReference>
<reference evidence="1 2" key="1">
    <citation type="submission" date="2015-03" db="EMBL/GenBank/DDBJ databases">
        <authorList>
            <person name="Lepp D."/>
            <person name="Hassan Y.I."/>
            <person name="Li X.-Z."/>
            <person name="Zhou T."/>
        </authorList>
    </citation>
    <scope>NUCLEOTIDE SEQUENCE [LARGE SCALE GENOMIC DNA]</scope>
    <source>
        <strain evidence="1 2">E84</strain>
    </source>
</reference>
<evidence type="ECO:0000313" key="2">
    <source>
        <dbReference type="Proteomes" id="UP000033411"/>
    </source>
</evidence>